<organism evidence="3 4">
    <name type="scientific">Spongiibacter pelagi</name>
    <dbReference type="NCBI Taxonomy" id="2760804"/>
    <lineage>
        <taxon>Bacteria</taxon>
        <taxon>Pseudomonadati</taxon>
        <taxon>Pseudomonadota</taxon>
        <taxon>Gammaproteobacteria</taxon>
        <taxon>Cellvibrionales</taxon>
        <taxon>Spongiibacteraceae</taxon>
        <taxon>Spongiibacter</taxon>
    </lineage>
</organism>
<accession>A0A927C5S0</accession>
<keyword evidence="4" id="KW-1185">Reference proteome</keyword>
<comment type="caution">
    <text evidence="3">The sequence shown here is derived from an EMBL/GenBank/DDBJ whole genome shotgun (WGS) entry which is preliminary data.</text>
</comment>
<dbReference type="AlphaFoldDB" id="A0A927C5S0"/>
<evidence type="ECO:0000256" key="1">
    <source>
        <dbReference type="SAM" id="Coils"/>
    </source>
</evidence>
<dbReference type="RefSeq" id="WP_190766527.1">
    <property type="nucleotide sequence ID" value="NZ_JACXLD010000011.1"/>
</dbReference>
<dbReference type="EMBL" id="JACXLD010000011">
    <property type="protein sequence ID" value="MBD2860081.1"/>
    <property type="molecule type" value="Genomic_DNA"/>
</dbReference>
<keyword evidence="1" id="KW-0175">Coiled coil</keyword>
<evidence type="ECO:0000256" key="2">
    <source>
        <dbReference type="SAM" id="MobiDB-lite"/>
    </source>
</evidence>
<protein>
    <submittedName>
        <fullName evidence="3">Uncharacterized protein</fullName>
    </submittedName>
</protein>
<feature type="coiled-coil region" evidence="1">
    <location>
        <begin position="12"/>
        <end position="82"/>
    </location>
</feature>
<dbReference type="Proteomes" id="UP000610558">
    <property type="component" value="Unassembled WGS sequence"/>
</dbReference>
<evidence type="ECO:0000313" key="3">
    <source>
        <dbReference type="EMBL" id="MBD2860081.1"/>
    </source>
</evidence>
<feature type="compositionally biased region" description="Basic and acidic residues" evidence="2">
    <location>
        <begin position="128"/>
        <end position="139"/>
    </location>
</feature>
<feature type="region of interest" description="Disordered" evidence="2">
    <location>
        <begin position="128"/>
        <end position="151"/>
    </location>
</feature>
<evidence type="ECO:0000313" key="4">
    <source>
        <dbReference type="Proteomes" id="UP000610558"/>
    </source>
</evidence>
<proteinExistence type="predicted"/>
<reference evidence="3" key="1">
    <citation type="submission" date="2020-09" db="EMBL/GenBank/DDBJ databases">
        <authorList>
            <person name="Yoon J.-W."/>
        </authorList>
    </citation>
    <scope>NUCLEOTIDE SEQUENCE</scope>
    <source>
        <strain evidence="3">KMU-158</strain>
    </source>
</reference>
<sequence>MEKRGRPKLSELEKLLRKGKRLQLKIKEIEKQVEDDPNGPYESISAVGRPPVKYKVQLRRAKDEYESIKTEAREKAEKEQDHIDIEKMIKDAEDPSIGSGIGRPKALEIQDIEYKIRQKEARIERIKNGKEKPELKMSEAGRQLGRLPKSNKEKIDRLESQILAMKAEIRALELKMTPLEREDMDIRRKRRVASFLRSELRREGLDGLRKEAHKNWEAAKLDRERFPAEVLEVCALERDIDARAKKLKEAMG</sequence>
<name>A0A927C5S0_9GAMM</name>
<gene>
    <name evidence="3" type="ORF">IB286_13835</name>
</gene>